<dbReference type="Pfam" id="PF10017">
    <property type="entry name" value="Methyltransf_33"/>
    <property type="match status" value="1"/>
</dbReference>
<reference evidence="5" key="1">
    <citation type="submission" date="2017-02" db="EMBL/GenBank/DDBJ databases">
        <authorList>
            <person name="Varghese N."/>
            <person name="Submissions S."/>
        </authorList>
    </citation>
    <scope>NUCLEOTIDE SEQUENCE [LARGE SCALE GENOMIC DNA]</scope>
    <source>
        <strain evidence="5">DSM 22224</strain>
    </source>
</reference>
<accession>A0A1T4STU0</accession>
<dbReference type="AlphaFoldDB" id="A0A1T4STU0"/>
<keyword evidence="2 4" id="KW-0808">Transferase</keyword>
<evidence type="ECO:0000256" key="2">
    <source>
        <dbReference type="ARBA" id="ARBA00022679"/>
    </source>
</evidence>
<evidence type="ECO:0000256" key="1">
    <source>
        <dbReference type="ARBA" id="ARBA00022603"/>
    </source>
</evidence>
<gene>
    <name evidence="4" type="ORF">SAMN04488128_103502</name>
</gene>
<name>A0A1T4STU0_9BACT</name>
<feature type="domain" description="Histidine-specific methyltransferase SAM-dependent" evidence="3">
    <location>
        <begin position="23"/>
        <end position="329"/>
    </location>
</feature>
<dbReference type="InterPro" id="IPR019257">
    <property type="entry name" value="MeTrfase_dom"/>
</dbReference>
<dbReference type="OrthoDB" id="5289726at2"/>
<evidence type="ECO:0000313" key="5">
    <source>
        <dbReference type="Proteomes" id="UP000190367"/>
    </source>
</evidence>
<dbReference type="RefSeq" id="WP_078670846.1">
    <property type="nucleotide sequence ID" value="NZ_FUWZ01000003.1"/>
</dbReference>
<protein>
    <submittedName>
        <fullName evidence="4">Dimethylhistidine N-methyltransferase</fullName>
    </submittedName>
</protein>
<dbReference type="SUPFAM" id="SSF53335">
    <property type="entry name" value="S-adenosyl-L-methionine-dependent methyltransferases"/>
    <property type="match status" value="1"/>
</dbReference>
<keyword evidence="5" id="KW-1185">Reference proteome</keyword>
<evidence type="ECO:0000313" key="4">
    <source>
        <dbReference type="EMBL" id="SKA31576.1"/>
    </source>
</evidence>
<dbReference type="Gene3D" id="3.40.50.150">
    <property type="entry name" value="Vaccinia Virus protein VP39"/>
    <property type="match status" value="1"/>
</dbReference>
<dbReference type="PANTHER" id="PTHR43397">
    <property type="entry name" value="ERGOTHIONEINE BIOSYNTHESIS PROTEIN 1"/>
    <property type="match status" value="1"/>
</dbReference>
<dbReference type="Proteomes" id="UP000190367">
    <property type="component" value="Unassembled WGS sequence"/>
</dbReference>
<sequence length="331" mass="37635">MQTTVIPDNTVLCKRKPVTGTFYQEVIKGLSAPQKYLDSKYFYDAEGDRLFQQIMQCQEYYLTGCEMNILSARSAEIAATLALQASTFDVVELGAGDATKSIHLLRQLLANGTDFTYFPIDISANVIRHLEQQLPAQLPDLRMKGLNGEYFDMLQQVNTYSRKKKVVLFMGGNIGNFNPAAAHNFCLELRNYLSPGDLLLTGFDLKKNPQVILRAYNDTAGITRAFNFNLLTRINKELGADFDINRFEHYPTYDPGTGACKSYLISLEKQQVKIGQDAVISFEAFEPLYMEISQKYALEETNQLALETGFQPVARFLDDRKWFMDALWKRI</sequence>
<dbReference type="InterPro" id="IPR017804">
    <property type="entry name" value="MeTrfase_EgtD-like"/>
</dbReference>
<dbReference type="GO" id="GO:0032259">
    <property type="term" value="P:methylation"/>
    <property type="evidence" value="ECO:0007669"/>
    <property type="project" value="UniProtKB-KW"/>
</dbReference>
<dbReference type="PIRSF" id="PIRSF018005">
    <property type="entry name" value="UCP018005"/>
    <property type="match status" value="1"/>
</dbReference>
<dbReference type="InterPro" id="IPR051128">
    <property type="entry name" value="EgtD_Methyltrsf_superfamily"/>
</dbReference>
<dbReference type="EMBL" id="FUWZ01000003">
    <property type="protein sequence ID" value="SKA31576.1"/>
    <property type="molecule type" value="Genomic_DNA"/>
</dbReference>
<organism evidence="4 5">
    <name type="scientific">Chitinophaga eiseniae</name>
    <dbReference type="NCBI Taxonomy" id="634771"/>
    <lineage>
        <taxon>Bacteria</taxon>
        <taxon>Pseudomonadati</taxon>
        <taxon>Bacteroidota</taxon>
        <taxon>Chitinophagia</taxon>
        <taxon>Chitinophagales</taxon>
        <taxon>Chitinophagaceae</taxon>
        <taxon>Chitinophaga</taxon>
    </lineage>
</organism>
<dbReference type="STRING" id="634771.SAMN04488128_103502"/>
<evidence type="ECO:0000259" key="3">
    <source>
        <dbReference type="Pfam" id="PF10017"/>
    </source>
</evidence>
<dbReference type="PANTHER" id="PTHR43397:SF1">
    <property type="entry name" value="ERGOTHIONEINE BIOSYNTHESIS PROTEIN 1"/>
    <property type="match status" value="1"/>
</dbReference>
<dbReference type="InterPro" id="IPR029063">
    <property type="entry name" value="SAM-dependent_MTases_sf"/>
</dbReference>
<keyword evidence="1 4" id="KW-0489">Methyltransferase</keyword>
<dbReference type="GO" id="GO:0008168">
    <property type="term" value="F:methyltransferase activity"/>
    <property type="evidence" value="ECO:0007669"/>
    <property type="project" value="UniProtKB-KW"/>
</dbReference>
<proteinExistence type="predicted"/>